<organism evidence="1 2">
    <name type="scientific">Olea europaea subsp. europaea</name>
    <dbReference type="NCBI Taxonomy" id="158383"/>
    <lineage>
        <taxon>Eukaryota</taxon>
        <taxon>Viridiplantae</taxon>
        <taxon>Streptophyta</taxon>
        <taxon>Embryophyta</taxon>
        <taxon>Tracheophyta</taxon>
        <taxon>Spermatophyta</taxon>
        <taxon>Magnoliopsida</taxon>
        <taxon>eudicotyledons</taxon>
        <taxon>Gunneridae</taxon>
        <taxon>Pentapetalae</taxon>
        <taxon>asterids</taxon>
        <taxon>lamiids</taxon>
        <taxon>Lamiales</taxon>
        <taxon>Oleaceae</taxon>
        <taxon>Oleeae</taxon>
        <taxon>Olea</taxon>
    </lineage>
</organism>
<comment type="caution">
    <text evidence="1">The sequence shown here is derived from an EMBL/GenBank/DDBJ whole genome shotgun (WGS) entry which is preliminary data.</text>
</comment>
<keyword evidence="2" id="KW-1185">Reference proteome</keyword>
<evidence type="ECO:0000313" key="2">
    <source>
        <dbReference type="Proteomes" id="UP000594638"/>
    </source>
</evidence>
<dbReference type="Gramene" id="OE9A073687T1">
    <property type="protein sequence ID" value="OE9A073687C1"/>
    <property type="gene ID" value="OE9A073687"/>
</dbReference>
<dbReference type="EMBL" id="CACTIH010005805">
    <property type="protein sequence ID" value="CAA3002082.1"/>
    <property type="molecule type" value="Genomic_DNA"/>
</dbReference>
<accession>A0A8S0TAG5</accession>
<gene>
    <name evidence="1" type="ORF">OLEA9_A073687</name>
</gene>
<sequence>MSLWKGTSRTNDLESQLFEMREYSTAADVKLAYITNQYVSLLQELLQQLKSSDGCLLELLKKYPDMEAMLNQYLASEAHMTEENANLLTSLKTLRTEFEASVAQNKLLADSNNDI</sequence>
<dbReference type="AlphaFoldDB" id="A0A8S0TAG5"/>
<dbReference type="PANTHER" id="PTHR34452:SF1">
    <property type="entry name" value="SPORULATION-SPECIFIC PROTEIN"/>
    <property type="match status" value="1"/>
</dbReference>
<proteinExistence type="predicted"/>
<evidence type="ECO:0000313" key="1">
    <source>
        <dbReference type="EMBL" id="CAA3002082.1"/>
    </source>
</evidence>
<reference evidence="1 2" key="1">
    <citation type="submission" date="2019-12" db="EMBL/GenBank/DDBJ databases">
        <authorList>
            <person name="Alioto T."/>
            <person name="Alioto T."/>
            <person name="Gomez Garrido J."/>
        </authorList>
    </citation>
    <scope>NUCLEOTIDE SEQUENCE [LARGE SCALE GENOMIC DNA]</scope>
</reference>
<dbReference type="Proteomes" id="UP000594638">
    <property type="component" value="Unassembled WGS sequence"/>
</dbReference>
<protein>
    <submittedName>
        <fullName evidence="1">Uncharacterized protein</fullName>
    </submittedName>
</protein>
<name>A0A8S0TAG5_OLEEU</name>
<dbReference type="PANTHER" id="PTHR34452">
    <property type="entry name" value="MYOSIN HEAVY CHAIN-RELATED PROTEIN"/>
    <property type="match status" value="1"/>
</dbReference>